<organism evidence="1 2">
    <name type="scientific">Megalodesulfovibrio gigas (strain ATCC 19364 / DSM 1382 / NCIMB 9332 / VKM B-1759)</name>
    <name type="common">Desulfovibrio gigas</name>
    <dbReference type="NCBI Taxonomy" id="1121448"/>
    <lineage>
        <taxon>Bacteria</taxon>
        <taxon>Pseudomonadati</taxon>
        <taxon>Thermodesulfobacteriota</taxon>
        <taxon>Desulfovibrionia</taxon>
        <taxon>Desulfovibrionales</taxon>
        <taxon>Desulfovibrionaceae</taxon>
        <taxon>Megalodesulfovibrio</taxon>
    </lineage>
</organism>
<dbReference type="STRING" id="1121448.DGI_2148"/>
<dbReference type="eggNOG" id="ENOG5033GEP">
    <property type="taxonomic scope" value="Bacteria"/>
</dbReference>
<evidence type="ECO:0000313" key="1">
    <source>
        <dbReference type="EMBL" id="AGW13909.1"/>
    </source>
</evidence>
<dbReference type="EMBL" id="CP006585">
    <property type="protein sequence ID" value="AGW13909.1"/>
    <property type="molecule type" value="Genomic_DNA"/>
</dbReference>
<dbReference type="KEGG" id="dgg:DGI_2148"/>
<proteinExistence type="predicted"/>
<name>T2GCJ9_MEGG1</name>
<dbReference type="AlphaFoldDB" id="T2GCJ9"/>
<dbReference type="OrthoDB" id="5421816at2"/>
<dbReference type="InterPro" id="IPR041881">
    <property type="entry name" value="PqqD_sf"/>
</dbReference>
<reference evidence="2" key="2">
    <citation type="submission" date="2013-07" db="EMBL/GenBank/DDBJ databases">
        <authorList>
            <person name="Morais-Silva F.O."/>
            <person name="Rezende A.M."/>
            <person name="Pimentel C."/>
            <person name="Resende D.M."/>
            <person name="Santos C.I."/>
            <person name="Clemente C."/>
            <person name="de Oliveira L.M."/>
            <person name="da Silva S.M."/>
            <person name="Costa D.A."/>
            <person name="Varela-Raposo A."/>
            <person name="Horacio E.C.A."/>
            <person name="Matos M."/>
            <person name="Flores O."/>
            <person name="Ruiz J.C."/>
            <person name="Rodrigues-Pousada C."/>
        </authorList>
    </citation>
    <scope>NUCLEOTIDE SEQUENCE [LARGE SCALE GENOMIC DNA]</scope>
    <source>
        <strain evidence="2">ATCC 19364 / DSM 1382 / NCIMB 9332 / VKM B-1759</strain>
    </source>
</reference>
<dbReference type="HOGENOM" id="CLU_150513_2_0_7"/>
<dbReference type="PATRIC" id="fig|1121448.10.peg.2103"/>
<dbReference type="InterPro" id="IPR008792">
    <property type="entry name" value="PQQD"/>
</dbReference>
<gene>
    <name evidence="1" type="ORF">DGI_2148</name>
</gene>
<accession>T2GCJ9</accession>
<reference evidence="1 2" key="1">
    <citation type="journal article" date="2013" name="J. Bacteriol.">
        <title>Roles of HynAB and Ech, the only two hydrogenases found in the model sulfate reducer Desulfovibrio gigas.</title>
        <authorList>
            <person name="Morais-Silva F.O."/>
            <person name="Santos C.I."/>
            <person name="Rodrigues R."/>
            <person name="Pereira I.A."/>
            <person name="Rodrigues-Pousada C."/>
        </authorList>
    </citation>
    <scope>NUCLEOTIDE SEQUENCE [LARGE SCALE GENOMIC DNA]</scope>
    <source>
        <strain evidence="2">ATCC 19364 / DSM 1382 / NCIMB 9332 / VKM B-1759</strain>
    </source>
</reference>
<keyword evidence="2" id="KW-1185">Reference proteome</keyword>
<protein>
    <recommendedName>
        <fullName evidence="3">PqqD family protein</fullName>
    </recommendedName>
</protein>
<sequence length="138" mass="15297">MPSSLHDPSAPPTREQAMAAVPVPHEQVETVVTEAGATRLVFPLAHRPWVKRLAAFTRTALPSAGTKALELDELGAWTWRLIDGQRTVADICAEFAASWRLHPREAELAVTAFLRELGKRGLVLLRMQKVDGPRTREK</sequence>
<evidence type="ECO:0000313" key="2">
    <source>
        <dbReference type="Proteomes" id="UP000016587"/>
    </source>
</evidence>
<dbReference type="Gene3D" id="1.10.10.1150">
    <property type="entry name" value="Coenzyme PQQ synthesis protein D (PqqD)"/>
    <property type="match status" value="1"/>
</dbReference>
<dbReference type="Pfam" id="PF05402">
    <property type="entry name" value="PqqD"/>
    <property type="match status" value="1"/>
</dbReference>
<evidence type="ECO:0008006" key="3">
    <source>
        <dbReference type="Google" id="ProtNLM"/>
    </source>
</evidence>
<dbReference type="RefSeq" id="WP_021760841.1">
    <property type="nucleotide sequence ID" value="NC_022444.1"/>
</dbReference>
<dbReference type="Proteomes" id="UP000016587">
    <property type="component" value="Chromosome"/>
</dbReference>